<dbReference type="Proteomes" id="UP000309133">
    <property type="component" value="Unassembled WGS sequence"/>
</dbReference>
<evidence type="ECO:0000256" key="2">
    <source>
        <dbReference type="ARBA" id="ARBA00022448"/>
    </source>
</evidence>
<feature type="transmembrane region" description="Helical" evidence="7">
    <location>
        <begin position="38"/>
        <end position="58"/>
    </location>
</feature>
<feature type="transmembrane region" description="Helical" evidence="7">
    <location>
        <begin position="101"/>
        <end position="121"/>
    </location>
</feature>
<evidence type="ECO:0000256" key="3">
    <source>
        <dbReference type="ARBA" id="ARBA00022475"/>
    </source>
</evidence>
<name>A0A4S4FLZ5_9MICO</name>
<protein>
    <submittedName>
        <fullName evidence="9">ABC transporter permease subunit</fullName>
    </submittedName>
</protein>
<dbReference type="PANTHER" id="PTHR30151:SF0">
    <property type="entry name" value="ABC TRANSPORTER PERMEASE PROTEIN MJ0413-RELATED"/>
    <property type="match status" value="1"/>
</dbReference>
<comment type="caution">
    <text evidence="9">The sequence shown here is derived from an EMBL/GenBank/DDBJ whole genome shotgun (WGS) entry which is preliminary data.</text>
</comment>
<reference evidence="9 10" key="1">
    <citation type="submission" date="2019-04" db="EMBL/GenBank/DDBJ databases">
        <authorList>
            <person name="Jiang L."/>
        </authorList>
    </citation>
    <scope>NUCLEOTIDE SEQUENCE [LARGE SCALE GENOMIC DNA]</scope>
    <source>
        <strain evidence="9 10">YIM 131853</strain>
    </source>
</reference>
<sequence length="293" mass="30256">MSSLATSTQTQVIAVQDLRAQVRSAATKALLRSLGKSALIGLSTFAIVLIIWVAVLTFSGVSPYVAKGPIDVWNFLFTDEDAVANRAEIGANLAVTMRHSVIGFAAGLAVAIIGAILFRLNRGIESALMPGALLLRSVPLIALAPVIILIVGLGTDASVAVIGGIVVLFPALVTIAFGLNSASAQMLDVVSVYGGSTLTAIRKVALPGALPSLFAAIRVSVPGAITGALLAEYLSTGDGIGRAAATYGTQAKFPDLWASVVVVTFISLIIYTVVQLIETIALTRMGMNPDRKA</sequence>
<keyword evidence="2 7" id="KW-0813">Transport</keyword>
<dbReference type="GO" id="GO:0005886">
    <property type="term" value="C:plasma membrane"/>
    <property type="evidence" value="ECO:0007669"/>
    <property type="project" value="UniProtKB-SubCell"/>
</dbReference>
<comment type="similarity">
    <text evidence="7">Belongs to the binding-protein-dependent transport system permease family.</text>
</comment>
<dbReference type="Pfam" id="PF00528">
    <property type="entry name" value="BPD_transp_1"/>
    <property type="match status" value="1"/>
</dbReference>
<gene>
    <name evidence="9" type="ORF">E6C64_09965</name>
</gene>
<proteinExistence type="inferred from homology"/>
<evidence type="ECO:0000256" key="1">
    <source>
        <dbReference type="ARBA" id="ARBA00004651"/>
    </source>
</evidence>
<organism evidence="9 10">
    <name type="scientific">Naasia lichenicola</name>
    <dbReference type="NCBI Taxonomy" id="2565933"/>
    <lineage>
        <taxon>Bacteria</taxon>
        <taxon>Bacillati</taxon>
        <taxon>Actinomycetota</taxon>
        <taxon>Actinomycetes</taxon>
        <taxon>Micrococcales</taxon>
        <taxon>Microbacteriaceae</taxon>
        <taxon>Naasia</taxon>
    </lineage>
</organism>
<dbReference type="PANTHER" id="PTHR30151">
    <property type="entry name" value="ALKANE SULFONATE ABC TRANSPORTER-RELATED, MEMBRANE SUBUNIT"/>
    <property type="match status" value="1"/>
</dbReference>
<evidence type="ECO:0000259" key="8">
    <source>
        <dbReference type="PROSITE" id="PS50928"/>
    </source>
</evidence>
<evidence type="ECO:0000256" key="7">
    <source>
        <dbReference type="RuleBase" id="RU363032"/>
    </source>
</evidence>
<evidence type="ECO:0000256" key="5">
    <source>
        <dbReference type="ARBA" id="ARBA00022989"/>
    </source>
</evidence>
<dbReference type="InterPro" id="IPR035906">
    <property type="entry name" value="MetI-like_sf"/>
</dbReference>
<dbReference type="EMBL" id="SSSM01000004">
    <property type="protein sequence ID" value="THG30932.1"/>
    <property type="molecule type" value="Genomic_DNA"/>
</dbReference>
<dbReference type="RefSeq" id="WP_136427343.1">
    <property type="nucleotide sequence ID" value="NZ_SSSM01000004.1"/>
</dbReference>
<dbReference type="InterPro" id="IPR000515">
    <property type="entry name" value="MetI-like"/>
</dbReference>
<feature type="transmembrane region" description="Helical" evidence="7">
    <location>
        <begin position="256"/>
        <end position="277"/>
    </location>
</feature>
<accession>A0A4S4FLZ5</accession>
<keyword evidence="10" id="KW-1185">Reference proteome</keyword>
<keyword evidence="6 7" id="KW-0472">Membrane</keyword>
<keyword evidence="3" id="KW-1003">Cell membrane</keyword>
<feature type="transmembrane region" description="Helical" evidence="7">
    <location>
        <begin position="133"/>
        <end position="153"/>
    </location>
</feature>
<dbReference type="GO" id="GO:0055085">
    <property type="term" value="P:transmembrane transport"/>
    <property type="evidence" value="ECO:0007669"/>
    <property type="project" value="InterPro"/>
</dbReference>
<keyword evidence="4 7" id="KW-0812">Transmembrane</keyword>
<evidence type="ECO:0000313" key="10">
    <source>
        <dbReference type="Proteomes" id="UP000309133"/>
    </source>
</evidence>
<dbReference type="Gene3D" id="1.10.3720.10">
    <property type="entry name" value="MetI-like"/>
    <property type="match status" value="1"/>
</dbReference>
<evidence type="ECO:0000313" key="9">
    <source>
        <dbReference type="EMBL" id="THG30932.1"/>
    </source>
</evidence>
<dbReference type="AlphaFoldDB" id="A0A4S4FLZ5"/>
<comment type="subcellular location">
    <subcellularLocation>
        <location evidence="1 7">Cell membrane</location>
        <topology evidence="1 7">Multi-pass membrane protein</topology>
    </subcellularLocation>
</comment>
<feature type="transmembrane region" description="Helical" evidence="7">
    <location>
        <begin position="159"/>
        <end position="179"/>
    </location>
</feature>
<feature type="domain" description="ABC transmembrane type-1" evidence="8">
    <location>
        <begin position="89"/>
        <end position="278"/>
    </location>
</feature>
<dbReference type="SUPFAM" id="SSF161098">
    <property type="entry name" value="MetI-like"/>
    <property type="match status" value="1"/>
</dbReference>
<dbReference type="OrthoDB" id="7274389at2"/>
<keyword evidence="5 7" id="KW-1133">Transmembrane helix</keyword>
<dbReference type="CDD" id="cd06261">
    <property type="entry name" value="TM_PBP2"/>
    <property type="match status" value="1"/>
</dbReference>
<evidence type="ECO:0000256" key="4">
    <source>
        <dbReference type="ARBA" id="ARBA00022692"/>
    </source>
</evidence>
<dbReference type="PROSITE" id="PS50928">
    <property type="entry name" value="ABC_TM1"/>
    <property type="match status" value="1"/>
</dbReference>
<evidence type="ECO:0000256" key="6">
    <source>
        <dbReference type="ARBA" id="ARBA00023136"/>
    </source>
</evidence>